<dbReference type="InterPro" id="IPR001245">
    <property type="entry name" value="Ser-Thr/Tyr_kinase_cat_dom"/>
</dbReference>
<dbReference type="AlphaFoldDB" id="A0A397VS04"/>
<dbReference type="PROSITE" id="PS50011">
    <property type="entry name" value="PROTEIN_KINASE_DOM"/>
    <property type="match status" value="1"/>
</dbReference>
<gene>
    <name evidence="2" type="ORF">C2G38_2031126</name>
</gene>
<reference evidence="2 3" key="1">
    <citation type="submission" date="2018-06" db="EMBL/GenBank/DDBJ databases">
        <title>Comparative genomics reveals the genomic features of Rhizophagus irregularis, R. cerebriforme, R. diaphanum and Gigaspora rosea, and their symbiotic lifestyle signature.</title>
        <authorList>
            <person name="Morin E."/>
            <person name="San Clemente H."/>
            <person name="Chen E.C.H."/>
            <person name="De La Providencia I."/>
            <person name="Hainaut M."/>
            <person name="Kuo A."/>
            <person name="Kohler A."/>
            <person name="Murat C."/>
            <person name="Tang N."/>
            <person name="Roy S."/>
            <person name="Loubradou J."/>
            <person name="Henrissat B."/>
            <person name="Grigoriev I.V."/>
            <person name="Corradi N."/>
            <person name="Roux C."/>
            <person name="Martin F.M."/>
        </authorList>
    </citation>
    <scope>NUCLEOTIDE SEQUENCE [LARGE SCALE GENOMIC DNA]</scope>
    <source>
        <strain evidence="2 3">DAOM 194757</strain>
    </source>
</reference>
<comment type="caution">
    <text evidence="2">The sequence shown here is derived from an EMBL/GenBank/DDBJ whole genome shotgun (WGS) entry which is preliminary data.</text>
</comment>
<dbReference type="Proteomes" id="UP000266673">
    <property type="component" value="Unassembled WGS sequence"/>
</dbReference>
<feature type="domain" description="Protein kinase" evidence="1">
    <location>
        <begin position="1"/>
        <end position="214"/>
    </location>
</feature>
<accession>A0A397VS04</accession>
<evidence type="ECO:0000259" key="1">
    <source>
        <dbReference type="PROSITE" id="PS50011"/>
    </source>
</evidence>
<dbReference type="PANTHER" id="PTHR44329">
    <property type="entry name" value="SERINE/THREONINE-PROTEIN KINASE TNNI3K-RELATED"/>
    <property type="match status" value="1"/>
</dbReference>
<keyword evidence="3" id="KW-1185">Reference proteome</keyword>
<proteinExistence type="predicted"/>
<evidence type="ECO:0000313" key="3">
    <source>
        <dbReference type="Proteomes" id="UP000266673"/>
    </source>
</evidence>
<dbReference type="InterPro" id="IPR000719">
    <property type="entry name" value="Prot_kinase_dom"/>
</dbReference>
<keyword evidence="2" id="KW-0418">Kinase</keyword>
<keyword evidence="2" id="KW-0808">Transferase</keyword>
<dbReference type="GO" id="GO:0005524">
    <property type="term" value="F:ATP binding"/>
    <property type="evidence" value="ECO:0007669"/>
    <property type="project" value="InterPro"/>
</dbReference>
<dbReference type="Pfam" id="PF07714">
    <property type="entry name" value="PK_Tyr_Ser-Thr"/>
    <property type="match status" value="1"/>
</dbReference>
<protein>
    <submittedName>
        <fullName evidence="2">Kinase-like domain-containing protein</fullName>
    </submittedName>
</protein>
<dbReference type="EMBL" id="QKWP01000178">
    <property type="protein sequence ID" value="RIB25330.1"/>
    <property type="molecule type" value="Genomic_DNA"/>
</dbReference>
<evidence type="ECO:0000313" key="2">
    <source>
        <dbReference type="EMBL" id="RIB25330.1"/>
    </source>
</evidence>
<name>A0A397VS04_9GLOM</name>
<dbReference type="InterPro" id="IPR051681">
    <property type="entry name" value="Ser/Thr_Kinases-Pseudokinases"/>
</dbReference>
<dbReference type="GO" id="GO:0004674">
    <property type="term" value="F:protein serine/threonine kinase activity"/>
    <property type="evidence" value="ECO:0007669"/>
    <property type="project" value="TreeGrafter"/>
</dbReference>
<dbReference type="InterPro" id="IPR011009">
    <property type="entry name" value="Kinase-like_dom_sf"/>
</dbReference>
<sequence length="323" mass="36522">MFKNYMKLRLVGDKLEVYGLTRNADNEYLMVFQYANMGNLRNYLTSNFRKLNWKNKLKILIDVTKHLNQIHIAGYVHGDLHSGNILLSQDISGSIISYIADLGLSRKKEESDSEGIYGILPYVAPEVLNKQPYTTASDIYSFGVIMTEISAGKPPYCDIDYDVNLASKIRMGLRPEFAKGIPECYIQLANQCMNGNPSCRPTASNIYDNLSGFWYYTTHNYDIIFKEALLIKEAFESADLIIPTLLTTIPNYSQAKFSSKLLNFKNLSNPFNSFATGSWLTLKGNLKKATFRKFAKLKSQCKQLSVLVKKKFKQCTGALSAPL</sequence>
<organism evidence="2 3">
    <name type="scientific">Gigaspora rosea</name>
    <dbReference type="NCBI Taxonomy" id="44941"/>
    <lineage>
        <taxon>Eukaryota</taxon>
        <taxon>Fungi</taxon>
        <taxon>Fungi incertae sedis</taxon>
        <taxon>Mucoromycota</taxon>
        <taxon>Glomeromycotina</taxon>
        <taxon>Glomeromycetes</taxon>
        <taxon>Diversisporales</taxon>
        <taxon>Gigasporaceae</taxon>
        <taxon>Gigaspora</taxon>
    </lineage>
</organism>
<dbReference type="STRING" id="44941.A0A397VS04"/>
<dbReference type="Gene3D" id="1.10.510.10">
    <property type="entry name" value="Transferase(Phosphotransferase) domain 1"/>
    <property type="match status" value="1"/>
</dbReference>
<dbReference type="PANTHER" id="PTHR44329:SF214">
    <property type="entry name" value="PROTEIN KINASE DOMAIN-CONTAINING PROTEIN"/>
    <property type="match status" value="1"/>
</dbReference>
<dbReference type="SUPFAM" id="SSF56112">
    <property type="entry name" value="Protein kinase-like (PK-like)"/>
    <property type="match status" value="1"/>
</dbReference>
<dbReference type="OrthoDB" id="346907at2759"/>